<feature type="binding site" evidence="6">
    <location>
        <position position="61"/>
    </location>
    <ligand>
        <name>S-adenosyl-L-methionine</name>
        <dbReference type="ChEBI" id="CHEBI:59789"/>
    </ligand>
</feature>
<evidence type="ECO:0000256" key="5">
    <source>
        <dbReference type="ARBA" id="ARBA00022884"/>
    </source>
</evidence>
<dbReference type="EMBL" id="CP003321">
    <property type="protein sequence ID" value="AFL65942.1"/>
    <property type="molecule type" value="Genomic_DNA"/>
</dbReference>
<dbReference type="InterPro" id="IPR029063">
    <property type="entry name" value="SAM-dependent_MTases_sf"/>
</dbReference>
<dbReference type="PROSITE" id="PS51689">
    <property type="entry name" value="SAM_RNA_A_N6_MT"/>
    <property type="match status" value="1"/>
</dbReference>
<dbReference type="KEGG" id="dfd:Desfe_0029"/>
<keyword evidence="3 6" id="KW-0808">Transferase</keyword>
<keyword evidence="5 6" id="KW-0694">RNA-binding</keyword>
<evidence type="ECO:0000256" key="4">
    <source>
        <dbReference type="ARBA" id="ARBA00022691"/>
    </source>
</evidence>
<comment type="similarity">
    <text evidence="6">Belongs to the class I-like SAM-binding methyltransferase superfamily. rRNA adenine N(6)-methyltransferase family.</text>
</comment>
<dbReference type="InterPro" id="IPR011530">
    <property type="entry name" value="rRNA_adenine_dimethylase"/>
</dbReference>
<dbReference type="InterPro" id="IPR020598">
    <property type="entry name" value="rRNA_Ade_methylase_Trfase_N"/>
</dbReference>
<proteinExistence type="inferred from homology"/>
<organism evidence="8 9">
    <name type="scientific">Desulfurococcus amylolyticus DSM 16532</name>
    <dbReference type="NCBI Taxonomy" id="768672"/>
    <lineage>
        <taxon>Archaea</taxon>
        <taxon>Thermoproteota</taxon>
        <taxon>Thermoprotei</taxon>
        <taxon>Desulfurococcales</taxon>
        <taxon>Desulfurococcaceae</taxon>
        <taxon>Desulfurococcus</taxon>
    </lineage>
</organism>
<dbReference type="SUPFAM" id="SSF53335">
    <property type="entry name" value="S-adenosyl-L-methionine-dependent methyltransferases"/>
    <property type="match status" value="1"/>
</dbReference>
<evidence type="ECO:0000256" key="3">
    <source>
        <dbReference type="ARBA" id="ARBA00022679"/>
    </source>
</evidence>
<reference evidence="8 9" key="1">
    <citation type="journal article" date="2012" name="J. Bacteriol.">
        <title>Complete Genome Sequence of Desulfurococcus fermentans, a Hyperthermophilic Cellulolytic Crenarchaeon Isolated from a Freshwater Hot Spring in Kamchatka, Russia.</title>
        <authorList>
            <person name="Susanti D."/>
            <person name="Johnson E.F."/>
            <person name="Rodriguez J.R."/>
            <person name="Anderson I."/>
            <person name="Perevalova A.A."/>
            <person name="Kyrpides N."/>
            <person name="Lucas S."/>
            <person name="Han J."/>
            <person name="Lapidus A."/>
            <person name="Cheng J.F."/>
            <person name="Goodwin L."/>
            <person name="Pitluck S."/>
            <person name="Mavrommatis K."/>
            <person name="Peters L."/>
            <person name="Land M.L."/>
            <person name="Hauser L."/>
            <person name="Gopalan V."/>
            <person name="Chan P.P."/>
            <person name="Lowe T.M."/>
            <person name="Atomi H."/>
            <person name="Bonch-Osmolovskaya E.A."/>
            <person name="Woyke T."/>
            <person name="Mukhopadhyay B."/>
        </authorList>
    </citation>
    <scope>NUCLEOTIDE SEQUENCE [LARGE SCALE GENOMIC DNA]</scope>
    <source>
        <strain evidence="8 9">DSM 16532</strain>
    </source>
</reference>
<dbReference type="GO" id="GO:0003723">
    <property type="term" value="F:RNA binding"/>
    <property type="evidence" value="ECO:0007669"/>
    <property type="project" value="UniProtKB-UniRule"/>
</dbReference>
<evidence type="ECO:0000256" key="2">
    <source>
        <dbReference type="ARBA" id="ARBA00022603"/>
    </source>
</evidence>
<dbReference type="OrthoDB" id="9883at2157"/>
<dbReference type="SMART" id="SM00650">
    <property type="entry name" value="rADc"/>
    <property type="match status" value="1"/>
</dbReference>
<dbReference type="Pfam" id="PF00398">
    <property type="entry name" value="RrnaAD"/>
    <property type="match status" value="1"/>
</dbReference>
<dbReference type="NCBIfam" id="TIGR00755">
    <property type="entry name" value="ksgA"/>
    <property type="match status" value="1"/>
</dbReference>
<dbReference type="PANTHER" id="PTHR11727">
    <property type="entry name" value="DIMETHYLADENOSINE TRANSFERASE"/>
    <property type="match status" value="1"/>
</dbReference>
<sequence length="278" mass="31693">MGSYIRPDEMSRHDLFSWTISILREHGLRPKRKLSQNFIVDPRLIRDFINHVSHVETTEIGCGLGTLTIPLSRVVPRLICIEIDEKLLGIAVKNSNTSNTLFINADATKYTLFSRQVVGNIPYHVTSNILVSIARSNNVERVVFTLQKDVAERLVAKPGSKQYGRITILLNTLFNIEITGIYGPSSFYPEPKVGHAIITLTRRHVFNQDVFALEKLTRLLFTQRRRIALRVLAKSLGIREDSEIYMYARELLGDKRVYEVSGEVYAALARRLRENGLL</sequence>
<feature type="binding site" evidence="6">
    <location>
        <position position="37"/>
    </location>
    <ligand>
        <name>S-adenosyl-L-methionine</name>
        <dbReference type="ChEBI" id="CHEBI:59789"/>
    </ligand>
</feature>
<dbReference type="InterPro" id="IPR001737">
    <property type="entry name" value="KsgA/Erm"/>
</dbReference>
<feature type="binding site" evidence="6">
    <location>
        <position position="39"/>
    </location>
    <ligand>
        <name>S-adenosyl-L-methionine</name>
        <dbReference type="ChEBI" id="CHEBI:59789"/>
    </ligand>
</feature>
<dbReference type="Proteomes" id="UP000006175">
    <property type="component" value="Chromosome"/>
</dbReference>
<feature type="binding site" evidence="6">
    <location>
        <position position="106"/>
    </location>
    <ligand>
        <name>S-adenosyl-L-methionine</name>
        <dbReference type="ChEBI" id="CHEBI:59789"/>
    </ligand>
</feature>
<dbReference type="AlphaFoldDB" id="I3XPR8"/>
<accession>I3XPR8</accession>
<keyword evidence="9" id="KW-1185">Reference proteome</keyword>
<keyword evidence="4 6" id="KW-0949">S-adenosyl-L-methionine</keyword>
<dbReference type="RefSeq" id="WP_014766847.1">
    <property type="nucleotide sequence ID" value="NC_018001.1"/>
</dbReference>
<evidence type="ECO:0000259" key="7">
    <source>
        <dbReference type="SMART" id="SM00650"/>
    </source>
</evidence>
<keyword evidence="2 6" id="KW-0489">Methyltransferase</keyword>
<protein>
    <submittedName>
        <fullName evidence="8">Ribosomal RNA adenine methylase transferase</fullName>
    </submittedName>
</protein>
<feature type="binding site" evidence="6">
    <location>
        <position position="82"/>
    </location>
    <ligand>
        <name>S-adenosyl-L-methionine</name>
        <dbReference type="ChEBI" id="CHEBI:59789"/>
    </ligand>
</feature>
<dbReference type="CDD" id="cd06463">
    <property type="entry name" value="p23_like"/>
    <property type="match status" value="1"/>
</dbReference>
<feature type="binding site" evidence="6">
    <location>
        <position position="120"/>
    </location>
    <ligand>
        <name>S-adenosyl-L-methionine</name>
        <dbReference type="ChEBI" id="CHEBI:59789"/>
    </ligand>
</feature>
<name>I3XPR8_DESAM</name>
<feature type="domain" description="Ribosomal RNA adenine methylase transferase N-terminal" evidence="7">
    <location>
        <begin position="45"/>
        <end position="204"/>
    </location>
</feature>
<gene>
    <name evidence="8" type="ORF">Desfe_0029</name>
</gene>
<dbReference type="PANTHER" id="PTHR11727:SF7">
    <property type="entry name" value="DIMETHYLADENOSINE TRANSFERASE-RELATED"/>
    <property type="match status" value="1"/>
</dbReference>
<evidence type="ECO:0000256" key="6">
    <source>
        <dbReference type="PROSITE-ProRule" id="PRU01026"/>
    </source>
</evidence>
<dbReference type="eggNOG" id="arCOG04131">
    <property type="taxonomic scope" value="Archaea"/>
</dbReference>
<dbReference type="HOGENOM" id="CLU_041220_0_2_2"/>
<evidence type="ECO:0000256" key="1">
    <source>
        <dbReference type="ARBA" id="ARBA00022552"/>
    </source>
</evidence>
<dbReference type="GeneID" id="13062356"/>
<keyword evidence="1" id="KW-0698">rRNA processing</keyword>
<evidence type="ECO:0000313" key="8">
    <source>
        <dbReference type="EMBL" id="AFL65942.1"/>
    </source>
</evidence>
<dbReference type="GO" id="GO:0000179">
    <property type="term" value="F:rRNA (adenine-N6,N6-)-dimethyltransferase activity"/>
    <property type="evidence" value="ECO:0007669"/>
    <property type="project" value="UniProtKB-UniRule"/>
</dbReference>
<dbReference type="Gene3D" id="3.40.50.150">
    <property type="entry name" value="Vaccinia Virus protein VP39"/>
    <property type="match status" value="1"/>
</dbReference>
<evidence type="ECO:0000313" key="9">
    <source>
        <dbReference type="Proteomes" id="UP000006175"/>
    </source>
</evidence>